<gene>
    <name evidence="1" type="ORF">LTRI10_LOCUS48945</name>
</gene>
<evidence type="ECO:0000313" key="2">
    <source>
        <dbReference type="Proteomes" id="UP001497516"/>
    </source>
</evidence>
<accession>A0AAV2GH09</accession>
<proteinExistence type="predicted"/>
<sequence>MRGLTRAFFAASAANFTSDRKNRVGVDKGITDWRTHLHPEKLRPAPQATTGLGAFGLNLDAFAELTDDEDRCWFLVAGKLTYAGIEYIAGLEALVRLGHTKEAALRRAATVYTRYNYGRWFLCYEINKH</sequence>
<reference evidence="1 2" key="1">
    <citation type="submission" date="2024-04" db="EMBL/GenBank/DDBJ databases">
        <authorList>
            <person name="Fracassetti M."/>
        </authorList>
    </citation>
    <scope>NUCLEOTIDE SEQUENCE [LARGE SCALE GENOMIC DNA]</scope>
</reference>
<evidence type="ECO:0000313" key="1">
    <source>
        <dbReference type="EMBL" id="CAL1409447.1"/>
    </source>
</evidence>
<organism evidence="1 2">
    <name type="scientific">Linum trigynum</name>
    <dbReference type="NCBI Taxonomy" id="586398"/>
    <lineage>
        <taxon>Eukaryota</taxon>
        <taxon>Viridiplantae</taxon>
        <taxon>Streptophyta</taxon>
        <taxon>Embryophyta</taxon>
        <taxon>Tracheophyta</taxon>
        <taxon>Spermatophyta</taxon>
        <taxon>Magnoliopsida</taxon>
        <taxon>eudicotyledons</taxon>
        <taxon>Gunneridae</taxon>
        <taxon>Pentapetalae</taxon>
        <taxon>rosids</taxon>
        <taxon>fabids</taxon>
        <taxon>Malpighiales</taxon>
        <taxon>Linaceae</taxon>
        <taxon>Linum</taxon>
    </lineage>
</organism>
<dbReference type="AlphaFoldDB" id="A0AAV2GH09"/>
<dbReference type="Proteomes" id="UP001497516">
    <property type="component" value="Chromosome 8"/>
</dbReference>
<name>A0AAV2GH09_9ROSI</name>
<protein>
    <submittedName>
        <fullName evidence="1">Uncharacterized protein</fullName>
    </submittedName>
</protein>
<keyword evidence="2" id="KW-1185">Reference proteome</keyword>
<dbReference type="EMBL" id="OZ034821">
    <property type="protein sequence ID" value="CAL1409447.1"/>
    <property type="molecule type" value="Genomic_DNA"/>
</dbReference>